<dbReference type="PANTHER" id="PTHR43133:SF51">
    <property type="entry name" value="RNA POLYMERASE SIGMA FACTOR"/>
    <property type="match status" value="1"/>
</dbReference>
<dbReference type="Gene3D" id="1.10.1740.10">
    <property type="match status" value="1"/>
</dbReference>
<proteinExistence type="predicted"/>
<reference evidence="1 2" key="1">
    <citation type="submission" date="2024-09" db="EMBL/GenBank/DDBJ databases">
        <authorList>
            <person name="Lee S.D."/>
        </authorList>
    </citation>
    <scope>NUCLEOTIDE SEQUENCE [LARGE SCALE GENOMIC DNA]</scope>
    <source>
        <strain evidence="1 2">N1-1</strain>
    </source>
</reference>
<organism evidence="1 2">
    <name type="scientific">Streptacidiphilus alkalitolerans</name>
    <dbReference type="NCBI Taxonomy" id="3342712"/>
    <lineage>
        <taxon>Bacteria</taxon>
        <taxon>Bacillati</taxon>
        <taxon>Actinomycetota</taxon>
        <taxon>Actinomycetes</taxon>
        <taxon>Kitasatosporales</taxon>
        <taxon>Streptomycetaceae</taxon>
        <taxon>Streptacidiphilus</taxon>
    </lineage>
</organism>
<evidence type="ECO:0000313" key="2">
    <source>
        <dbReference type="Proteomes" id="UP001592582"/>
    </source>
</evidence>
<dbReference type="SUPFAM" id="SSF88946">
    <property type="entry name" value="Sigma2 domain of RNA polymerase sigma factors"/>
    <property type="match status" value="1"/>
</dbReference>
<gene>
    <name evidence="1" type="ORF">ACEZDG_30125</name>
</gene>
<evidence type="ECO:0000313" key="1">
    <source>
        <dbReference type="EMBL" id="MFC1413527.1"/>
    </source>
</evidence>
<name>A0ABV6VIV9_9ACTN</name>
<dbReference type="Pfam" id="PF04542">
    <property type="entry name" value="Sigma70_r2"/>
    <property type="match status" value="1"/>
</dbReference>
<accession>A0ABV6VIV9</accession>
<comment type="caution">
    <text evidence="1">The sequence shown here is derived from an EMBL/GenBank/DDBJ whole genome shotgun (WGS) entry which is preliminary data.</text>
</comment>
<dbReference type="Gene3D" id="3.20.20.80">
    <property type="entry name" value="Glycosidases"/>
    <property type="match status" value="1"/>
</dbReference>
<dbReference type="EMBL" id="JBHEZX010000017">
    <property type="protein sequence ID" value="MFC1413527.1"/>
    <property type="molecule type" value="Genomic_DNA"/>
</dbReference>
<dbReference type="PANTHER" id="PTHR43133">
    <property type="entry name" value="RNA POLYMERASE ECF-TYPE SIGMA FACTO"/>
    <property type="match status" value="1"/>
</dbReference>
<protein>
    <submittedName>
        <fullName evidence="1">Sigma-70 family RNA polymerase sigma factor</fullName>
    </submittedName>
</protein>
<dbReference type="InterPro" id="IPR039425">
    <property type="entry name" value="RNA_pol_sigma-70-like"/>
</dbReference>
<dbReference type="InterPro" id="IPR014284">
    <property type="entry name" value="RNA_pol_sigma-70_dom"/>
</dbReference>
<dbReference type="NCBIfam" id="TIGR02937">
    <property type="entry name" value="sigma70-ECF"/>
    <property type="match status" value="1"/>
</dbReference>
<dbReference type="InterPro" id="IPR013325">
    <property type="entry name" value="RNA_pol_sigma_r2"/>
</dbReference>
<dbReference type="Proteomes" id="UP001592582">
    <property type="component" value="Unassembled WGS sequence"/>
</dbReference>
<sequence>MTQIPHNGYDGPRPPRAQAAAVRAAQQGDQRALDQLVADYLPLIYNIVGRALDAPGDTDDVVQETMLQMIRDVRKLRDPEAFRSWLVAIAMRQVRGHWRARRSAPDSAGIQDLQETALLADPGADFVDLTITTLNLSGQRRETAEATRWLDADDRQLLSLWWMEVAGQLTRTELAAALELPPPKAAVRIQRMKAQLEISRTVVRALHAVPRCQEADAVLRDWDGRPAGLWRKRIARHVRTCPTCGGVPAEMVPVERLLANFALVPVPPVLLALALTGAGGVAHHSATAATHARSGAARTGRAASRSASRAASRAGGVSLGKAAVLSGAALALVGATAAYAMAPSSQGRQHRTAGTAAPAAVRPSSVPPPSTTPSATATTAKPSATPSHTAAAPKAAAIVNTRLPLRAAFYYPWYPENFSGGGSKYTPSAGKYSVDVPSTVDRQIKDMQYAGLQAGISSWWGVGKREDKRLPLLMSEGAKLGFSWTVYYENEAYGDPTSAQIRSDLVYLRKYSGQKTWLHIDGKPVIFVYGGGDDGCGMATRWAQANKTEGYYVVLKVFGNYLNCADQPQGWHQYASSLDIQKGYSAILSPGFWKNDQATPSVPRDLTRFRKDATTVATSGEPFQLLVTYNEWGEGTAAESSTDWPSASGHGAYMDILHQVFTAHPR</sequence>
<keyword evidence="2" id="KW-1185">Reference proteome</keyword>
<dbReference type="InterPro" id="IPR007627">
    <property type="entry name" value="RNA_pol_sigma70_r2"/>
</dbReference>